<dbReference type="InterPro" id="IPR050326">
    <property type="entry name" value="NAD_dep_DNA_ligaseB"/>
</dbReference>
<reference evidence="11" key="1">
    <citation type="journal article" date="2019" name="Int. J. Syst. Evol. Microbiol.">
        <title>The Global Catalogue of Microorganisms (GCM) 10K type strain sequencing project: providing services to taxonomists for standard genome sequencing and annotation.</title>
        <authorList>
            <consortium name="The Broad Institute Genomics Platform"/>
            <consortium name="The Broad Institute Genome Sequencing Center for Infectious Disease"/>
            <person name="Wu L."/>
            <person name="Ma J."/>
        </authorList>
    </citation>
    <scope>NUCLEOTIDE SEQUENCE [LARGE SCALE GENOMIC DNA]</scope>
    <source>
        <strain evidence="11">KCTC 12847</strain>
    </source>
</reference>
<dbReference type="PANTHER" id="PTHR47810:SF1">
    <property type="entry name" value="DNA LIGASE B"/>
    <property type="match status" value="1"/>
</dbReference>
<dbReference type="InterPro" id="IPR010994">
    <property type="entry name" value="RuvA_2-like"/>
</dbReference>
<dbReference type="Proteomes" id="UP001595640">
    <property type="component" value="Unassembled WGS sequence"/>
</dbReference>
<evidence type="ECO:0000256" key="1">
    <source>
        <dbReference type="ARBA" id="ARBA00022598"/>
    </source>
</evidence>
<dbReference type="GO" id="GO:0003911">
    <property type="term" value="F:DNA ligase (NAD+) activity"/>
    <property type="evidence" value="ECO:0007669"/>
    <property type="project" value="UniProtKB-EC"/>
</dbReference>
<evidence type="ECO:0000256" key="7">
    <source>
        <dbReference type="HAMAP-Rule" id="MF_01587"/>
    </source>
</evidence>
<dbReference type="HAMAP" id="MF_01587">
    <property type="entry name" value="DNA_ligase_B"/>
    <property type="match status" value="1"/>
</dbReference>
<feature type="active site" description="N6-AMP-lysine intermediate" evidence="7">
    <location>
        <position position="136"/>
    </location>
</feature>
<evidence type="ECO:0000259" key="9">
    <source>
        <dbReference type="SMART" id="SM00532"/>
    </source>
</evidence>
<keyword evidence="2 7" id="KW-0235">DNA replication</keyword>
<dbReference type="Pfam" id="PF14520">
    <property type="entry name" value="HHH_5"/>
    <property type="match status" value="1"/>
</dbReference>
<proteinExistence type="inferred from homology"/>
<dbReference type="Pfam" id="PF01653">
    <property type="entry name" value="DNA_ligase_aden"/>
    <property type="match status" value="1"/>
</dbReference>
<dbReference type="RefSeq" id="WP_019018646.1">
    <property type="nucleotide sequence ID" value="NZ_BMXD01000001.1"/>
</dbReference>
<name>A0ABV7M4J8_9GAMM</name>
<comment type="similarity">
    <text evidence="7">Belongs to the NAD-dependent DNA ligase family. LigB subfamily.</text>
</comment>
<keyword evidence="5 7" id="KW-0234">DNA repair</keyword>
<dbReference type="EC" id="6.5.1.2" evidence="7"/>
<dbReference type="Gene3D" id="3.30.470.30">
    <property type="entry name" value="DNA ligase/mRNA capping enzyme"/>
    <property type="match status" value="1"/>
</dbReference>
<dbReference type="InterPro" id="IPR004150">
    <property type="entry name" value="NAD_DNA_ligase_OB"/>
</dbReference>
<dbReference type="SUPFAM" id="SSF56091">
    <property type="entry name" value="DNA ligase/mRNA capping enzyme, catalytic domain"/>
    <property type="match status" value="1"/>
</dbReference>
<evidence type="ECO:0000313" key="11">
    <source>
        <dbReference type="Proteomes" id="UP001595640"/>
    </source>
</evidence>
<keyword evidence="3 7" id="KW-0227">DNA damage</keyword>
<evidence type="ECO:0000256" key="6">
    <source>
        <dbReference type="ARBA" id="ARBA00034005"/>
    </source>
</evidence>
<evidence type="ECO:0000256" key="3">
    <source>
        <dbReference type="ARBA" id="ARBA00022763"/>
    </source>
</evidence>
<gene>
    <name evidence="7 10" type="primary">ligB</name>
    <name evidence="10" type="ORF">ACFOEI_17360</name>
</gene>
<dbReference type="Gene3D" id="2.40.50.140">
    <property type="entry name" value="Nucleic acid-binding proteins"/>
    <property type="match status" value="1"/>
</dbReference>
<keyword evidence="8" id="KW-0732">Signal</keyword>
<evidence type="ECO:0000256" key="8">
    <source>
        <dbReference type="SAM" id="SignalP"/>
    </source>
</evidence>
<keyword evidence="4 7" id="KW-0520">NAD</keyword>
<feature type="chain" id="PRO_5047538838" description="DNA ligase B" evidence="8">
    <location>
        <begin position="23"/>
        <end position="590"/>
    </location>
</feature>
<keyword evidence="11" id="KW-1185">Reference proteome</keyword>
<dbReference type="InterPro" id="IPR013839">
    <property type="entry name" value="DNAligase_adenylation"/>
</dbReference>
<dbReference type="Gene3D" id="1.10.287.610">
    <property type="entry name" value="Helix hairpin bin"/>
    <property type="match status" value="1"/>
</dbReference>
<evidence type="ECO:0000256" key="2">
    <source>
        <dbReference type="ARBA" id="ARBA00022705"/>
    </source>
</evidence>
<comment type="function">
    <text evidence="7">Catalyzes the formation of phosphodiester linkages between 5'-phosphoryl and 3'-hydroxyl groups in double-stranded DNA using NAD as a coenzyme and as the energy source for the reaction.</text>
</comment>
<dbReference type="SUPFAM" id="SSF47781">
    <property type="entry name" value="RuvA domain 2-like"/>
    <property type="match status" value="1"/>
</dbReference>
<dbReference type="InterPro" id="IPR013840">
    <property type="entry name" value="DNAligase_N"/>
</dbReference>
<feature type="domain" description="NAD-dependent DNA ligase N-terminal" evidence="9">
    <location>
        <begin position="35"/>
        <end position="439"/>
    </location>
</feature>
<evidence type="ECO:0000313" key="10">
    <source>
        <dbReference type="EMBL" id="MFC3293822.1"/>
    </source>
</evidence>
<dbReference type="SMART" id="SM00532">
    <property type="entry name" value="LIGANc"/>
    <property type="match status" value="1"/>
</dbReference>
<dbReference type="PANTHER" id="PTHR47810">
    <property type="entry name" value="DNA LIGASE"/>
    <property type="match status" value="1"/>
</dbReference>
<organism evidence="10 11">
    <name type="scientific">Modicisalibacter luteus</name>
    <dbReference type="NCBI Taxonomy" id="453962"/>
    <lineage>
        <taxon>Bacteria</taxon>
        <taxon>Pseudomonadati</taxon>
        <taxon>Pseudomonadota</taxon>
        <taxon>Gammaproteobacteria</taxon>
        <taxon>Oceanospirillales</taxon>
        <taxon>Halomonadaceae</taxon>
        <taxon>Modicisalibacter</taxon>
    </lineage>
</organism>
<dbReference type="PIRSF" id="PIRSF001604">
    <property type="entry name" value="LigA"/>
    <property type="match status" value="1"/>
</dbReference>
<accession>A0ABV7M4J8</accession>
<keyword evidence="1 7" id="KW-0436">Ligase</keyword>
<dbReference type="InterPro" id="IPR033136">
    <property type="entry name" value="DNA_ligase_CS"/>
</dbReference>
<dbReference type="EMBL" id="JBHRUH010000031">
    <property type="protein sequence ID" value="MFC3293822.1"/>
    <property type="molecule type" value="Genomic_DNA"/>
</dbReference>
<feature type="signal peptide" evidence="8">
    <location>
        <begin position="1"/>
        <end position="22"/>
    </location>
</feature>
<sequence length="590" mass="65302">MYFRYRFILVLLALSWAPPAFSVTPPTCPAGSPQHLRLALDRLQAQLEHWDEAYYQRGERLVEDGVYDAAKRRQQHWRTCLGLTDQPTVTPSLPTPADDGITHPIVQTGLAKADSRQALAEWLTAHLQHSLWVQPKVDGVAITLVYEQGVLTAAISRGDGERGQDWSMQAGQIPAIPKQLDNAPSHVVLQGELYLERPNHIQAEDGTAGARSAVIGLMARHALRASDGRRIGLFVWDWPDGPDTMPARLAMLTGWGLDTAAYTLPVTTIKEIARQRNAWYHGALPFATDGIVVRQAQRPPPETWLAQPPAWAIAWKHPAQQRLAQVESIDFSIGRTGRITPVARLQPVELNDRTVTRVSLGSLSHWRKLDVRPGDQVLVRLAGLTIPHLDSVVLSASSRPDIEPPNDADYGPLTCLALVKQSCKAQFLARLEWLGSDHGLDMSGIGAATWRQLVEHGIIDDLLDWLALEKAQLISLPGVGDARAEAWLTAFSRARQGSDIDWLLALGMPPLPASVKETWPADLNVQALQARKAREWQQYPGIGQVRAAQLEAFFADSTVKAMLRRLENEQILTRHSLQTRGITHFLEDAG</sequence>
<dbReference type="NCBIfam" id="NF005987">
    <property type="entry name" value="PRK08097.1"/>
    <property type="match status" value="1"/>
</dbReference>
<dbReference type="Pfam" id="PF03120">
    <property type="entry name" value="OB_DNA_ligase"/>
    <property type="match status" value="1"/>
</dbReference>
<dbReference type="SUPFAM" id="SSF50249">
    <property type="entry name" value="Nucleic acid-binding proteins"/>
    <property type="match status" value="1"/>
</dbReference>
<dbReference type="PROSITE" id="PS01056">
    <property type="entry name" value="DNA_LIGASE_N2"/>
    <property type="match status" value="1"/>
</dbReference>
<evidence type="ECO:0000256" key="4">
    <source>
        <dbReference type="ARBA" id="ARBA00023027"/>
    </source>
</evidence>
<dbReference type="InterPro" id="IPR012340">
    <property type="entry name" value="NA-bd_OB-fold"/>
</dbReference>
<dbReference type="InterPro" id="IPR001679">
    <property type="entry name" value="DNA_ligase"/>
</dbReference>
<dbReference type="Gene3D" id="1.10.150.20">
    <property type="entry name" value="5' to 3' exonuclease, C-terminal subdomain"/>
    <property type="match status" value="1"/>
</dbReference>
<evidence type="ECO:0000256" key="5">
    <source>
        <dbReference type="ARBA" id="ARBA00023204"/>
    </source>
</evidence>
<comment type="caution">
    <text evidence="10">The sequence shown here is derived from an EMBL/GenBank/DDBJ whole genome shotgun (WGS) entry which is preliminary data.</text>
</comment>
<dbReference type="InterPro" id="IPR020923">
    <property type="entry name" value="DNA_ligase_B"/>
</dbReference>
<comment type="catalytic activity">
    <reaction evidence="6 7">
        <text>NAD(+) + (deoxyribonucleotide)n-3'-hydroxyl + 5'-phospho-(deoxyribonucleotide)m = (deoxyribonucleotide)n+m + AMP + beta-nicotinamide D-nucleotide.</text>
        <dbReference type="EC" id="6.5.1.2"/>
    </reaction>
</comment>
<protein>
    <recommendedName>
        <fullName evidence="7">DNA ligase B</fullName>
        <ecNumber evidence="7">6.5.1.2</ecNumber>
    </recommendedName>
    <alternativeName>
        <fullName evidence="7">Polydeoxyribonucleotide synthase [NAD(+)] B</fullName>
    </alternativeName>
</protein>